<organism evidence="1 2">
    <name type="scientific">Enterovibrio nigricans DSM 22720</name>
    <dbReference type="NCBI Taxonomy" id="1121868"/>
    <lineage>
        <taxon>Bacteria</taxon>
        <taxon>Pseudomonadati</taxon>
        <taxon>Pseudomonadota</taxon>
        <taxon>Gammaproteobacteria</taxon>
        <taxon>Vibrionales</taxon>
        <taxon>Vibrionaceae</taxon>
        <taxon>Enterovibrio</taxon>
    </lineage>
</organism>
<dbReference type="Proteomes" id="UP000190162">
    <property type="component" value="Unassembled WGS sequence"/>
</dbReference>
<name>A0A1T4W754_9GAMM</name>
<protein>
    <submittedName>
        <fullName evidence="1">Uncharacterized protein</fullName>
    </submittedName>
</protein>
<gene>
    <name evidence="1" type="ORF">SAMN02745132_04789</name>
</gene>
<dbReference type="EMBL" id="FUXU01000167">
    <property type="protein sequence ID" value="SKA72825.1"/>
    <property type="molecule type" value="Genomic_DNA"/>
</dbReference>
<evidence type="ECO:0000313" key="2">
    <source>
        <dbReference type="Proteomes" id="UP000190162"/>
    </source>
</evidence>
<accession>A0A1T4W754</accession>
<reference evidence="2" key="1">
    <citation type="submission" date="2017-02" db="EMBL/GenBank/DDBJ databases">
        <authorList>
            <person name="Varghese N."/>
            <person name="Submissions S."/>
        </authorList>
    </citation>
    <scope>NUCLEOTIDE SEQUENCE [LARGE SCALE GENOMIC DNA]</scope>
    <source>
        <strain evidence="2">DSM 22720</strain>
    </source>
</reference>
<evidence type="ECO:0000313" key="1">
    <source>
        <dbReference type="EMBL" id="SKA72825.1"/>
    </source>
</evidence>
<proteinExistence type="predicted"/>
<dbReference type="AlphaFoldDB" id="A0A1T4W754"/>
<keyword evidence="2" id="KW-1185">Reference proteome</keyword>
<sequence length="111" mass="12194">MSPSESLHCLLTTLHEIICPSVNKQKDVTYMNNELDIIDSLEELEAFLISIENGGLGLKNVAGVALARNNTDGRPFVAVLDDSHQLILARWLTPEIAETGKSMIQNGPKKH</sequence>